<dbReference type="WBParaSite" id="nRc.2.0.1.t07974-RA">
    <property type="protein sequence ID" value="nRc.2.0.1.t07974-RA"/>
    <property type="gene ID" value="nRc.2.0.1.g07974"/>
</dbReference>
<evidence type="ECO:0000313" key="1">
    <source>
        <dbReference type="Proteomes" id="UP000887565"/>
    </source>
</evidence>
<evidence type="ECO:0000313" key="2">
    <source>
        <dbReference type="WBParaSite" id="nRc.2.0.1.t07974-RA"/>
    </source>
</evidence>
<accession>A0A915I3G5</accession>
<proteinExistence type="predicted"/>
<keyword evidence="1" id="KW-1185">Reference proteome</keyword>
<protein>
    <submittedName>
        <fullName evidence="2">Uncharacterized protein</fullName>
    </submittedName>
</protein>
<sequence length="73" mass="7439">MTNKASSLTSRRSASACTKDFVALRAPLLERLPTGAVTAATTAASALGRSEGGGGGFLITKVVKRWRGSTAVT</sequence>
<organism evidence="1 2">
    <name type="scientific">Romanomermis culicivorax</name>
    <name type="common">Nematode worm</name>
    <dbReference type="NCBI Taxonomy" id="13658"/>
    <lineage>
        <taxon>Eukaryota</taxon>
        <taxon>Metazoa</taxon>
        <taxon>Ecdysozoa</taxon>
        <taxon>Nematoda</taxon>
        <taxon>Enoplea</taxon>
        <taxon>Dorylaimia</taxon>
        <taxon>Mermithida</taxon>
        <taxon>Mermithoidea</taxon>
        <taxon>Mermithidae</taxon>
        <taxon>Romanomermis</taxon>
    </lineage>
</organism>
<dbReference type="Proteomes" id="UP000887565">
    <property type="component" value="Unplaced"/>
</dbReference>
<name>A0A915I3G5_ROMCU</name>
<reference evidence="2" key="1">
    <citation type="submission" date="2022-11" db="UniProtKB">
        <authorList>
            <consortium name="WormBaseParasite"/>
        </authorList>
    </citation>
    <scope>IDENTIFICATION</scope>
</reference>
<dbReference type="AlphaFoldDB" id="A0A915I3G5"/>